<gene>
    <name evidence="2" type="ORF">Cni_G21336</name>
</gene>
<dbReference type="PANTHER" id="PTHR11260:SF676">
    <property type="entry name" value="GLUTATHIONE S-TRANSFERASE U8"/>
    <property type="match status" value="1"/>
</dbReference>
<dbReference type="AlphaFoldDB" id="A0AAQ3QIL3"/>
<keyword evidence="3" id="KW-1185">Reference proteome</keyword>
<evidence type="ECO:0000313" key="3">
    <source>
        <dbReference type="Proteomes" id="UP001327560"/>
    </source>
</evidence>
<dbReference type="GO" id="GO:0004364">
    <property type="term" value="F:glutathione transferase activity"/>
    <property type="evidence" value="ECO:0007669"/>
    <property type="project" value="InterPro"/>
</dbReference>
<dbReference type="EMBL" id="CP136896">
    <property type="protein sequence ID" value="WOL12569.1"/>
    <property type="molecule type" value="Genomic_DNA"/>
</dbReference>
<accession>A0AAQ3QIL3</accession>
<dbReference type="Gene3D" id="1.20.1050.10">
    <property type="match status" value="1"/>
</dbReference>
<dbReference type="InterPro" id="IPR045074">
    <property type="entry name" value="GST_C_Tau"/>
</dbReference>
<dbReference type="GO" id="GO:0006749">
    <property type="term" value="P:glutathione metabolic process"/>
    <property type="evidence" value="ECO:0007669"/>
    <property type="project" value="InterPro"/>
</dbReference>
<proteinExistence type="predicted"/>
<evidence type="ECO:0000259" key="1">
    <source>
        <dbReference type="PROSITE" id="PS50405"/>
    </source>
</evidence>
<dbReference type="CDD" id="cd03185">
    <property type="entry name" value="GST_C_Tau"/>
    <property type="match status" value="1"/>
</dbReference>
<dbReference type="InterPro" id="IPR010987">
    <property type="entry name" value="Glutathione-S-Trfase_C-like"/>
</dbReference>
<dbReference type="PROSITE" id="PS50405">
    <property type="entry name" value="GST_CTER"/>
    <property type="match status" value="1"/>
</dbReference>
<dbReference type="InterPro" id="IPR036282">
    <property type="entry name" value="Glutathione-S-Trfase_C_sf"/>
</dbReference>
<sequence length="178" mass="20022">MVASGECREATRKAFFEGGEDRTRAIEQLQECLRRLDEELKGKKFFGGEEIGFADLVAGWLAFWLGVSEEAACFKAVDAKKMPWFAAWISNFLQVPVIKDNLPPRDKAVEFFRNFRKRQLAAVNSVVHALENNVKWITQKRITPAIAASTAHASTRCPYPFISASEKIIFHGDVLICA</sequence>
<dbReference type="Proteomes" id="UP001327560">
    <property type="component" value="Chromosome 7"/>
</dbReference>
<evidence type="ECO:0000313" key="2">
    <source>
        <dbReference type="EMBL" id="WOL12569.1"/>
    </source>
</evidence>
<dbReference type="InterPro" id="IPR004046">
    <property type="entry name" value="GST_C"/>
</dbReference>
<keyword evidence="2" id="KW-0808">Transferase</keyword>
<dbReference type="InterPro" id="IPR045073">
    <property type="entry name" value="Omega/Tau-like"/>
</dbReference>
<organism evidence="2 3">
    <name type="scientific">Canna indica</name>
    <name type="common">Indian-shot</name>
    <dbReference type="NCBI Taxonomy" id="4628"/>
    <lineage>
        <taxon>Eukaryota</taxon>
        <taxon>Viridiplantae</taxon>
        <taxon>Streptophyta</taxon>
        <taxon>Embryophyta</taxon>
        <taxon>Tracheophyta</taxon>
        <taxon>Spermatophyta</taxon>
        <taxon>Magnoliopsida</taxon>
        <taxon>Liliopsida</taxon>
        <taxon>Zingiberales</taxon>
        <taxon>Cannaceae</taxon>
        <taxon>Canna</taxon>
    </lineage>
</organism>
<name>A0AAQ3QIL3_9LILI</name>
<protein>
    <submittedName>
        <fullName evidence="2">Glutathione transferase GST 23</fullName>
    </submittedName>
</protein>
<feature type="domain" description="GST C-terminal" evidence="1">
    <location>
        <begin position="1"/>
        <end position="111"/>
    </location>
</feature>
<dbReference type="Pfam" id="PF00043">
    <property type="entry name" value="GST_C"/>
    <property type="match status" value="1"/>
</dbReference>
<dbReference type="SUPFAM" id="SSF47616">
    <property type="entry name" value="GST C-terminal domain-like"/>
    <property type="match status" value="1"/>
</dbReference>
<dbReference type="PANTHER" id="PTHR11260">
    <property type="entry name" value="GLUTATHIONE S-TRANSFERASE, GST, SUPERFAMILY, GST DOMAIN CONTAINING"/>
    <property type="match status" value="1"/>
</dbReference>
<dbReference type="GO" id="GO:0005737">
    <property type="term" value="C:cytoplasm"/>
    <property type="evidence" value="ECO:0007669"/>
    <property type="project" value="TreeGrafter"/>
</dbReference>
<reference evidence="2 3" key="1">
    <citation type="submission" date="2023-10" db="EMBL/GenBank/DDBJ databases">
        <title>Chromosome-scale genome assembly provides insights into flower coloration mechanisms of Canna indica.</title>
        <authorList>
            <person name="Li C."/>
        </authorList>
    </citation>
    <scope>NUCLEOTIDE SEQUENCE [LARGE SCALE GENOMIC DNA]</scope>
    <source>
        <tissue evidence="2">Flower</tissue>
    </source>
</reference>